<sequence length="92" mass="10800">MDQSQHALLSRFPSTYDCNRPFSTLMVLYYDLEDSVDAPRMTDEIASLLLLLLMNLVMLLDLLLLMNLLMFLDLFLLMNLLMFLDFLFLKTN</sequence>
<name>A0AC34GAB7_9BILA</name>
<dbReference type="WBParaSite" id="ES5_v2.g26654.t1">
    <property type="protein sequence ID" value="ES5_v2.g26654.t1"/>
    <property type="gene ID" value="ES5_v2.g26654"/>
</dbReference>
<accession>A0AC34GAB7</accession>
<protein>
    <submittedName>
        <fullName evidence="2">Uncharacterized protein</fullName>
    </submittedName>
</protein>
<organism evidence="1 2">
    <name type="scientific">Panagrolaimus sp. ES5</name>
    <dbReference type="NCBI Taxonomy" id="591445"/>
    <lineage>
        <taxon>Eukaryota</taxon>
        <taxon>Metazoa</taxon>
        <taxon>Ecdysozoa</taxon>
        <taxon>Nematoda</taxon>
        <taxon>Chromadorea</taxon>
        <taxon>Rhabditida</taxon>
        <taxon>Tylenchina</taxon>
        <taxon>Panagrolaimomorpha</taxon>
        <taxon>Panagrolaimoidea</taxon>
        <taxon>Panagrolaimidae</taxon>
        <taxon>Panagrolaimus</taxon>
    </lineage>
</organism>
<proteinExistence type="predicted"/>
<evidence type="ECO:0000313" key="1">
    <source>
        <dbReference type="Proteomes" id="UP000887579"/>
    </source>
</evidence>
<dbReference type="Proteomes" id="UP000887579">
    <property type="component" value="Unplaced"/>
</dbReference>
<reference evidence="2" key="1">
    <citation type="submission" date="2022-11" db="UniProtKB">
        <authorList>
            <consortium name="WormBaseParasite"/>
        </authorList>
    </citation>
    <scope>IDENTIFICATION</scope>
</reference>
<evidence type="ECO:0000313" key="2">
    <source>
        <dbReference type="WBParaSite" id="ES5_v2.g26654.t1"/>
    </source>
</evidence>